<evidence type="ECO:0000256" key="2">
    <source>
        <dbReference type="ARBA" id="ARBA00022475"/>
    </source>
</evidence>
<dbReference type="Gene3D" id="3.40.50.300">
    <property type="entry name" value="P-loop containing nucleotide triphosphate hydrolases"/>
    <property type="match status" value="1"/>
</dbReference>
<accession>A0A1H0XKS7</accession>
<keyword evidence="4" id="KW-1133">Transmembrane helix</keyword>
<evidence type="ECO:0000256" key="3">
    <source>
        <dbReference type="ARBA" id="ARBA00022692"/>
    </source>
</evidence>
<reference evidence="8 9" key="1">
    <citation type="submission" date="2016-10" db="EMBL/GenBank/DDBJ databases">
        <authorList>
            <person name="de Groot N.N."/>
        </authorList>
    </citation>
    <scope>NUCLEOTIDE SEQUENCE [LARGE SCALE GENOMIC DNA]</scope>
    <source>
        <strain evidence="8 9">DSM 20117</strain>
    </source>
</reference>
<evidence type="ECO:0000313" key="9">
    <source>
        <dbReference type="Proteomes" id="UP000181917"/>
    </source>
</evidence>
<feature type="domain" description="TraD/TraG TraM recognition site" evidence="7">
    <location>
        <begin position="408"/>
        <end position="493"/>
    </location>
</feature>
<keyword evidence="2" id="KW-1003">Cell membrane</keyword>
<dbReference type="AlphaFoldDB" id="A0A1H0XKS7"/>
<dbReference type="Pfam" id="PF12696">
    <property type="entry name" value="TraG-D_C"/>
    <property type="match status" value="1"/>
</dbReference>
<dbReference type="OrthoDB" id="226701at2"/>
<gene>
    <name evidence="8" type="ORF">SAMN04489742_0113</name>
</gene>
<evidence type="ECO:0000256" key="1">
    <source>
        <dbReference type="ARBA" id="ARBA00004651"/>
    </source>
</evidence>
<feature type="region of interest" description="Disordered" evidence="6">
    <location>
        <begin position="107"/>
        <end position="131"/>
    </location>
</feature>
<dbReference type="GO" id="GO:0005886">
    <property type="term" value="C:plasma membrane"/>
    <property type="evidence" value="ECO:0007669"/>
    <property type="project" value="UniProtKB-SubCell"/>
</dbReference>
<dbReference type="PANTHER" id="PTHR37937:SF1">
    <property type="entry name" value="CONJUGATIVE TRANSFER: DNA TRANSPORT"/>
    <property type="match status" value="1"/>
</dbReference>
<dbReference type="CDD" id="cd01127">
    <property type="entry name" value="TrwB_TraG_TraD_VirD4"/>
    <property type="match status" value="1"/>
</dbReference>
<dbReference type="InterPro" id="IPR032689">
    <property type="entry name" value="TraG-D_C"/>
</dbReference>
<dbReference type="SUPFAM" id="SSF52540">
    <property type="entry name" value="P-loop containing nucleoside triphosphate hydrolases"/>
    <property type="match status" value="1"/>
</dbReference>
<feature type="region of interest" description="Disordered" evidence="6">
    <location>
        <begin position="547"/>
        <end position="576"/>
    </location>
</feature>
<evidence type="ECO:0000256" key="5">
    <source>
        <dbReference type="ARBA" id="ARBA00023136"/>
    </source>
</evidence>
<evidence type="ECO:0000259" key="7">
    <source>
        <dbReference type="Pfam" id="PF12696"/>
    </source>
</evidence>
<dbReference type="STRING" id="37928.SAMN04489742_0113"/>
<name>A0A1H0XKS7_9MICC</name>
<organism evidence="8 9">
    <name type="scientific">Crystallibacter crystallopoietes</name>
    <dbReference type="NCBI Taxonomy" id="37928"/>
    <lineage>
        <taxon>Bacteria</taxon>
        <taxon>Bacillati</taxon>
        <taxon>Actinomycetota</taxon>
        <taxon>Actinomycetes</taxon>
        <taxon>Micrococcales</taxon>
        <taxon>Micrococcaceae</taxon>
        <taxon>Crystallibacter</taxon>
    </lineage>
</organism>
<sequence>MSQPTSTDTLLKLILAGTVAGLLALAWVSAFLGELLTPTGMPWTSIPMLVARFKEGSFQWPTAATWILIVLAVIGFLGAAFLASRGGGRGSASQRALAGRLASGSRLSSLTEKHRARETRQLHPDADNLPPGQKLGYTLAGKRQLLFSGYRQTGLSIVPPGGGKTSACVIPRMAGAPGPALMTSNKIDGVPEVIAARHRLGRIWIFDPNGIYRAADRPDFTFNPLSLIKDTVTAMELASVIITAAKKNNPRDGDGKDDAHFGPAGETCLAWALLAAATEKKPLSAVHEWMARGDLVRIKDILEDAGYDSAAADMFGFSKWPDRTKGSLIATTQRMCRDLSHSTFRDWTTPAPGIDEFDPKKFLNSKDTLILLSERRPGGTGAVITAIVKSITTAARNQAPGAARLRVPLVAELDEVANIVPWPSLPEDFSYFGSLGLCFTVYLQAYAQGVGEWGENGMRTLWQTAGFRLVGANEETAFTRGLSETIGTWEKEMGKDRPTKTLPKAGPEDFANLPGFTAFLFSAGAPATLISLFPWFKDKQLSATIKEGLPAAGEPAQTKPASPVPVQTRASEDATP</sequence>
<dbReference type="Proteomes" id="UP000181917">
    <property type="component" value="Unassembled WGS sequence"/>
</dbReference>
<protein>
    <submittedName>
        <fullName evidence="8">Type IV secretory pathway, VirD4 component, TraG/TraD family ATPase</fullName>
    </submittedName>
</protein>
<evidence type="ECO:0000256" key="6">
    <source>
        <dbReference type="SAM" id="MobiDB-lite"/>
    </source>
</evidence>
<comment type="subcellular location">
    <subcellularLocation>
        <location evidence="1">Cell membrane</location>
        <topology evidence="1">Multi-pass membrane protein</topology>
    </subcellularLocation>
</comment>
<keyword evidence="3" id="KW-0812">Transmembrane</keyword>
<dbReference type="PANTHER" id="PTHR37937">
    <property type="entry name" value="CONJUGATIVE TRANSFER: DNA TRANSPORT"/>
    <property type="match status" value="1"/>
</dbReference>
<dbReference type="RefSeq" id="WP_074698513.1">
    <property type="nucleotide sequence ID" value="NZ_FNKH01000001.1"/>
</dbReference>
<feature type="compositionally biased region" description="Basic and acidic residues" evidence="6">
    <location>
        <begin position="111"/>
        <end position="126"/>
    </location>
</feature>
<dbReference type="InterPro" id="IPR051539">
    <property type="entry name" value="T4SS-coupling_protein"/>
</dbReference>
<evidence type="ECO:0000313" key="8">
    <source>
        <dbReference type="EMBL" id="SDQ03564.1"/>
    </source>
</evidence>
<proteinExistence type="predicted"/>
<evidence type="ECO:0000256" key="4">
    <source>
        <dbReference type="ARBA" id="ARBA00022989"/>
    </source>
</evidence>
<keyword evidence="5" id="KW-0472">Membrane</keyword>
<dbReference type="EMBL" id="FNKH01000001">
    <property type="protein sequence ID" value="SDQ03564.1"/>
    <property type="molecule type" value="Genomic_DNA"/>
</dbReference>
<keyword evidence="9" id="KW-1185">Reference proteome</keyword>
<dbReference type="InterPro" id="IPR027417">
    <property type="entry name" value="P-loop_NTPase"/>
</dbReference>